<proteinExistence type="predicted"/>
<evidence type="ECO:0000313" key="1">
    <source>
        <dbReference type="EMBL" id="MBX35678.1"/>
    </source>
</evidence>
<accession>A0A2P2MZQ2</accession>
<sequence>MIEVPLQQMRFFKATPRKLPRNQNAYVRCGPVKEKPFMYKGAIKIKEKKIPLDAAYSI</sequence>
<protein>
    <submittedName>
        <fullName evidence="1">Uncharacterized protein</fullName>
    </submittedName>
</protein>
<dbReference type="AlphaFoldDB" id="A0A2P2MZQ2"/>
<dbReference type="EMBL" id="GGEC01055194">
    <property type="protein sequence ID" value="MBX35678.1"/>
    <property type="molecule type" value="Transcribed_RNA"/>
</dbReference>
<reference evidence="1" key="1">
    <citation type="submission" date="2018-02" db="EMBL/GenBank/DDBJ databases">
        <title>Rhizophora mucronata_Transcriptome.</title>
        <authorList>
            <person name="Meera S.P."/>
            <person name="Sreeshan A."/>
            <person name="Augustine A."/>
        </authorList>
    </citation>
    <scope>NUCLEOTIDE SEQUENCE</scope>
    <source>
        <tissue evidence="1">Leaf</tissue>
    </source>
</reference>
<organism evidence="1">
    <name type="scientific">Rhizophora mucronata</name>
    <name type="common">Asiatic mangrove</name>
    <dbReference type="NCBI Taxonomy" id="61149"/>
    <lineage>
        <taxon>Eukaryota</taxon>
        <taxon>Viridiplantae</taxon>
        <taxon>Streptophyta</taxon>
        <taxon>Embryophyta</taxon>
        <taxon>Tracheophyta</taxon>
        <taxon>Spermatophyta</taxon>
        <taxon>Magnoliopsida</taxon>
        <taxon>eudicotyledons</taxon>
        <taxon>Gunneridae</taxon>
        <taxon>Pentapetalae</taxon>
        <taxon>rosids</taxon>
        <taxon>fabids</taxon>
        <taxon>Malpighiales</taxon>
        <taxon>Rhizophoraceae</taxon>
        <taxon>Rhizophora</taxon>
    </lineage>
</organism>
<name>A0A2P2MZQ2_RHIMU</name>